<evidence type="ECO:0000313" key="1">
    <source>
        <dbReference type="EMBL" id="KAK1390116.1"/>
    </source>
</evidence>
<organism evidence="1 2">
    <name type="scientific">Heracleum sosnowskyi</name>
    <dbReference type="NCBI Taxonomy" id="360622"/>
    <lineage>
        <taxon>Eukaryota</taxon>
        <taxon>Viridiplantae</taxon>
        <taxon>Streptophyta</taxon>
        <taxon>Embryophyta</taxon>
        <taxon>Tracheophyta</taxon>
        <taxon>Spermatophyta</taxon>
        <taxon>Magnoliopsida</taxon>
        <taxon>eudicotyledons</taxon>
        <taxon>Gunneridae</taxon>
        <taxon>Pentapetalae</taxon>
        <taxon>asterids</taxon>
        <taxon>campanulids</taxon>
        <taxon>Apiales</taxon>
        <taxon>Apiaceae</taxon>
        <taxon>Apioideae</taxon>
        <taxon>apioid superclade</taxon>
        <taxon>Tordylieae</taxon>
        <taxon>Tordyliinae</taxon>
        <taxon>Heracleum</taxon>
    </lineage>
</organism>
<gene>
    <name evidence="1" type="ORF">POM88_018294</name>
</gene>
<dbReference type="SUPFAM" id="SSF52058">
    <property type="entry name" value="L domain-like"/>
    <property type="match status" value="1"/>
</dbReference>
<protein>
    <recommendedName>
        <fullName evidence="3">Disease resistance protein</fullName>
    </recommendedName>
</protein>
<name>A0AAD8ISL0_9APIA</name>
<keyword evidence="2" id="KW-1185">Reference proteome</keyword>
<reference evidence="1" key="2">
    <citation type="submission" date="2023-05" db="EMBL/GenBank/DDBJ databases">
        <authorList>
            <person name="Schelkunov M.I."/>
        </authorList>
    </citation>
    <scope>NUCLEOTIDE SEQUENCE</scope>
    <source>
        <strain evidence="1">Hsosn_3</strain>
        <tissue evidence="1">Leaf</tissue>
    </source>
</reference>
<dbReference type="EMBL" id="JAUIZM010000004">
    <property type="protein sequence ID" value="KAK1390116.1"/>
    <property type="molecule type" value="Genomic_DNA"/>
</dbReference>
<dbReference type="InterPro" id="IPR032675">
    <property type="entry name" value="LRR_dom_sf"/>
</dbReference>
<dbReference type="Proteomes" id="UP001237642">
    <property type="component" value="Unassembled WGS sequence"/>
</dbReference>
<dbReference type="PANTHER" id="PTHR15140">
    <property type="entry name" value="TUBULIN-SPECIFIC CHAPERONE E"/>
    <property type="match status" value="1"/>
</dbReference>
<comment type="caution">
    <text evidence="1">The sequence shown here is derived from an EMBL/GenBank/DDBJ whole genome shotgun (WGS) entry which is preliminary data.</text>
</comment>
<reference evidence="1" key="1">
    <citation type="submission" date="2023-02" db="EMBL/GenBank/DDBJ databases">
        <title>Genome of toxic invasive species Heracleum sosnowskyi carries increased number of genes despite the absence of recent whole-genome duplications.</title>
        <authorList>
            <person name="Schelkunov M."/>
            <person name="Shtratnikova V."/>
            <person name="Makarenko M."/>
            <person name="Klepikova A."/>
            <person name="Omelchenko D."/>
            <person name="Novikova G."/>
            <person name="Obukhova E."/>
            <person name="Bogdanov V."/>
            <person name="Penin A."/>
            <person name="Logacheva M."/>
        </authorList>
    </citation>
    <scope>NUCLEOTIDE SEQUENCE</scope>
    <source>
        <strain evidence="1">Hsosn_3</strain>
        <tissue evidence="1">Leaf</tissue>
    </source>
</reference>
<dbReference type="Gene3D" id="3.80.10.10">
    <property type="entry name" value="Ribonuclease Inhibitor"/>
    <property type="match status" value="1"/>
</dbReference>
<dbReference type="AlphaFoldDB" id="A0AAD8ISL0"/>
<dbReference type="PANTHER" id="PTHR15140:SF37">
    <property type="entry name" value="UBIQUITIN-LIKE DOMAIN-CONTAINING PROTEIN"/>
    <property type="match status" value="1"/>
</dbReference>
<evidence type="ECO:0008006" key="3">
    <source>
        <dbReference type="Google" id="ProtNLM"/>
    </source>
</evidence>
<proteinExistence type="predicted"/>
<sequence>MSGTETREADGESFIRQLRRVMDLSGIGLSNIPVVIESLLELRGKQMMAGSAKCQLKHLSFKFMRIAQRSAYSERFPNLKHLKLDECRQLEEIPIGLGDIYTLEMIEIRNWNPAVVLSAHKIKRDQMNKGNNFLKVSIFQA</sequence>
<accession>A0AAD8ISL0</accession>
<evidence type="ECO:0000313" key="2">
    <source>
        <dbReference type="Proteomes" id="UP001237642"/>
    </source>
</evidence>